<feature type="compositionally biased region" description="Basic and acidic residues" evidence="1">
    <location>
        <begin position="267"/>
        <end position="279"/>
    </location>
</feature>
<dbReference type="Pfam" id="PF10336">
    <property type="entry name" value="DUF2420"/>
    <property type="match status" value="1"/>
</dbReference>
<dbReference type="EMBL" id="MU007077">
    <property type="protein sequence ID" value="KAF2423808.1"/>
    <property type="molecule type" value="Genomic_DNA"/>
</dbReference>
<feature type="region of interest" description="Disordered" evidence="1">
    <location>
        <begin position="587"/>
        <end position="876"/>
    </location>
</feature>
<feature type="compositionally biased region" description="Acidic residues" evidence="1">
    <location>
        <begin position="596"/>
        <end position="605"/>
    </location>
</feature>
<feature type="compositionally biased region" description="Polar residues" evidence="1">
    <location>
        <begin position="255"/>
        <end position="266"/>
    </location>
</feature>
<protein>
    <submittedName>
        <fullName evidence="2">Uncharacterized protein</fullName>
    </submittedName>
</protein>
<feature type="compositionally biased region" description="Polar residues" evidence="1">
    <location>
        <begin position="673"/>
        <end position="682"/>
    </location>
</feature>
<feature type="compositionally biased region" description="Low complexity" evidence="1">
    <location>
        <begin position="614"/>
        <end position="627"/>
    </location>
</feature>
<feature type="compositionally biased region" description="Acidic residues" evidence="1">
    <location>
        <begin position="867"/>
        <end position="876"/>
    </location>
</feature>
<feature type="compositionally biased region" description="Acidic residues" evidence="1">
    <location>
        <begin position="805"/>
        <end position="824"/>
    </location>
</feature>
<proteinExistence type="predicted"/>
<reference evidence="2" key="1">
    <citation type="journal article" date="2020" name="Stud. Mycol.">
        <title>101 Dothideomycetes genomes: a test case for predicting lifestyles and emergence of pathogens.</title>
        <authorList>
            <person name="Haridas S."/>
            <person name="Albert R."/>
            <person name="Binder M."/>
            <person name="Bloem J."/>
            <person name="Labutti K."/>
            <person name="Salamov A."/>
            <person name="Andreopoulos B."/>
            <person name="Baker S."/>
            <person name="Barry K."/>
            <person name="Bills G."/>
            <person name="Bluhm B."/>
            <person name="Cannon C."/>
            <person name="Castanera R."/>
            <person name="Culley D."/>
            <person name="Daum C."/>
            <person name="Ezra D."/>
            <person name="Gonzalez J."/>
            <person name="Henrissat B."/>
            <person name="Kuo A."/>
            <person name="Liang C."/>
            <person name="Lipzen A."/>
            <person name="Lutzoni F."/>
            <person name="Magnuson J."/>
            <person name="Mondo S."/>
            <person name="Nolan M."/>
            <person name="Ohm R."/>
            <person name="Pangilinan J."/>
            <person name="Park H.-J."/>
            <person name="Ramirez L."/>
            <person name="Alfaro M."/>
            <person name="Sun H."/>
            <person name="Tritt A."/>
            <person name="Yoshinaga Y."/>
            <person name="Zwiers L.-H."/>
            <person name="Turgeon B."/>
            <person name="Goodwin S."/>
            <person name="Spatafora J."/>
            <person name="Crous P."/>
            <person name="Grigoriev I."/>
        </authorList>
    </citation>
    <scope>NUCLEOTIDE SEQUENCE</scope>
    <source>
        <strain evidence="2">CBS 130266</strain>
    </source>
</reference>
<gene>
    <name evidence="2" type="ORF">EJ08DRAFT_700922</name>
</gene>
<feature type="compositionally biased region" description="Polar residues" evidence="1">
    <location>
        <begin position="512"/>
        <end position="525"/>
    </location>
</feature>
<keyword evidence="3" id="KW-1185">Reference proteome</keyword>
<dbReference type="InterPro" id="IPR018822">
    <property type="entry name" value="UPF0646"/>
</dbReference>
<evidence type="ECO:0000313" key="3">
    <source>
        <dbReference type="Proteomes" id="UP000800235"/>
    </source>
</evidence>
<feature type="compositionally biased region" description="Acidic residues" evidence="1">
    <location>
        <begin position="844"/>
        <end position="854"/>
    </location>
</feature>
<dbReference type="OrthoDB" id="5339076at2759"/>
<evidence type="ECO:0000313" key="2">
    <source>
        <dbReference type="EMBL" id="KAF2423808.1"/>
    </source>
</evidence>
<feature type="compositionally biased region" description="Basic and acidic residues" evidence="1">
    <location>
        <begin position="304"/>
        <end position="317"/>
    </location>
</feature>
<evidence type="ECO:0000256" key="1">
    <source>
        <dbReference type="SAM" id="MobiDB-lite"/>
    </source>
</evidence>
<feature type="region of interest" description="Disordered" evidence="1">
    <location>
        <begin position="136"/>
        <end position="164"/>
    </location>
</feature>
<feature type="region of interest" description="Disordered" evidence="1">
    <location>
        <begin position="498"/>
        <end position="546"/>
    </location>
</feature>
<organism evidence="2 3">
    <name type="scientific">Tothia fuscella</name>
    <dbReference type="NCBI Taxonomy" id="1048955"/>
    <lineage>
        <taxon>Eukaryota</taxon>
        <taxon>Fungi</taxon>
        <taxon>Dikarya</taxon>
        <taxon>Ascomycota</taxon>
        <taxon>Pezizomycotina</taxon>
        <taxon>Dothideomycetes</taxon>
        <taxon>Pleosporomycetidae</taxon>
        <taxon>Venturiales</taxon>
        <taxon>Cylindrosympodiaceae</taxon>
        <taxon>Tothia</taxon>
    </lineage>
</organism>
<accession>A0A9P4NJM4</accession>
<feature type="compositionally biased region" description="Polar residues" evidence="1">
    <location>
        <begin position="144"/>
        <end position="164"/>
    </location>
</feature>
<feature type="compositionally biased region" description="Polar residues" evidence="1">
    <location>
        <begin position="239"/>
        <end position="248"/>
    </location>
</feature>
<feature type="compositionally biased region" description="Acidic residues" evidence="1">
    <location>
        <begin position="753"/>
        <end position="765"/>
    </location>
</feature>
<feature type="compositionally biased region" description="Basic and acidic residues" evidence="1">
    <location>
        <begin position="647"/>
        <end position="656"/>
    </location>
</feature>
<feature type="region of interest" description="Disordered" evidence="1">
    <location>
        <begin position="237"/>
        <end position="327"/>
    </location>
</feature>
<name>A0A9P4NJM4_9PEZI</name>
<sequence length="876" mass="96248">MATTHFNSTLEVAVADDDMEISSDAGQQDHHYDIDIDLMDPQDDEQDIDYMLEDEEETLRDVQVPNRDDVMIDDLDDTTLVVEDAMLDDETVPDVQITDHDGMHDDLHSQEQLIPSDNEHTHSNVPDELPQLTEDIPTIPENGNEATSFQHESSTSAPSFFPETLNTSQQDTVSQTESITVQTGMIAPTDADNDTRDNEISYEAEPEVSLGNELGVQAVSSDGTMLSAPTGPTIAAEVSQESAVQSEVNPAAQPESPTNQEGQPENKTADTHEEQTQDEERFDAEQMTEPYGENPPETQDTVEASEKKPQLEPHEGQENESSLEEDAAWTYVHPVTVEYEGLRMSLFPPDDEEDPAATYLLRDNSIADKSIADFFTECRHVLGHSIKEEIELEISCDELDLCISEDSKHCEDTSLSQILHVYVTLTHLDGVESPEPLLIYLTTKTRFSAQLEALFRAESEGKGLSELQLGTAYSDDLPPVDGQAYINANVEDDQTFETKEVLPTGGPDVTETKTANSSELQTTNDAKLPTGQASPLAVSGQEPDQHEGEFDLEEYHEGHNANAEGSIVETTGSDGDNVTVPEADTIPYEDATGAEQPEDEQEAVPEESGANQTGSVDGGDVASSGSSTVKGESATLQLGQSPNPKYPFDDWSRLIMDEDPNDDLPLSLPAVPESSSQKPQIDQSEDTAPTHDLENSSQTAVEETVNDHVDHQSDPTADAAAQKDYEDPAYDLDAANQEWNPDDYEGDYHAEDDTYDGLDYEEEADNSILDELWVDPDQQPEPHLEDTYEDQPVPMTPGGLHQILEEDEDSITYDDDLEETEAQEIDAAQARPTNSPLGKRSREEDTEGGGDDAENQGSSKRSRLEDSDFDIDQIQS</sequence>
<comment type="caution">
    <text evidence="2">The sequence shown here is derived from an EMBL/GenBank/DDBJ whole genome shotgun (WGS) entry which is preliminary data.</text>
</comment>
<dbReference type="Proteomes" id="UP000800235">
    <property type="component" value="Unassembled WGS sequence"/>
</dbReference>
<dbReference type="AlphaFoldDB" id="A0A9P4NJM4"/>
<feature type="compositionally biased region" description="Polar residues" evidence="1">
    <location>
        <begin position="628"/>
        <end position="643"/>
    </location>
</feature>